<dbReference type="PANTHER" id="PTHR42923:SF17">
    <property type="entry name" value="AMINE OXIDASE DOMAIN-CONTAINING PROTEIN"/>
    <property type="match status" value="1"/>
</dbReference>
<dbReference type="EMBL" id="JBHSDP010000015">
    <property type="protein sequence ID" value="MFC4329106.1"/>
    <property type="molecule type" value="Genomic_DNA"/>
</dbReference>
<proteinExistence type="predicted"/>
<name>A0ABV8TET9_9ACTN</name>
<organism evidence="2 3">
    <name type="scientific">Streptomyces andamanensis</name>
    <dbReference type="NCBI Taxonomy" id="1565035"/>
    <lineage>
        <taxon>Bacteria</taxon>
        <taxon>Bacillati</taxon>
        <taxon>Actinomycetota</taxon>
        <taxon>Actinomycetes</taxon>
        <taxon>Kitasatosporales</taxon>
        <taxon>Streptomycetaceae</taxon>
        <taxon>Streptomyces</taxon>
    </lineage>
</organism>
<dbReference type="InterPro" id="IPR002937">
    <property type="entry name" value="Amino_oxidase"/>
</dbReference>
<dbReference type="InterPro" id="IPR036188">
    <property type="entry name" value="FAD/NAD-bd_sf"/>
</dbReference>
<reference evidence="3" key="1">
    <citation type="journal article" date="2019" name="Int. J. Syst. Evol. Microbiol.">
        <title>The Global Catalogue of Microorganisms (GCM) 10K type strain sequencing project: providing services to taxonomists for standard genome sequencing and annotation.</title>
        <authorList>
            <consortium name="The Broad Institute Genomics Platform"/>
            <consortium name="The Broad Institute Genome Sequencing Center for Infectious Disease"/>
            <person name="Wu L."/>
            <person name="Ma J."/>
        </authorList>
    </citation>
    <scope>NUCLEOTIDE SEQUENCE [LARGE SCALE GENOMIC DNA]</scope>
    <source>
        <strain evidence="3">PCU 347</strain>
    </source>
</reference>
<evidence type="ECO:0000313" key="3">
    <source>
        <dbReference type="Proteomes" id="UP001595824"/>
    </source>
</evidence>
<accession>A0ABV8TET9</accession>
<dbReference type="Proteomes" id="UP001595824">
    <property type="component" value="Unassembled WGS sequence"/>
</dbReference>
<dbReference type="Gene3D" id="3.50.50.60">
    <property type="entry name" value="FAD/NAD(P)-binding domain"/>
    <property type="match status" value="1"/>
</dbReference>
<evidence type="ECO:0000259" key="1">
    <source>
        <dbReference type="Pfam" id="PF01593"/>
    </source>
</evidence>
<gene>
    <name evidence="2" type="ORF">ACFPC0_15010</name>
</gene>
<dbReference type="RefSeq" id="WP_381739515.1">
    <property type="nucleotide sequence ID" value="NZ_JBHSDP010000015.1"/>
</dbReference>
<keyword evidence="3" id="KW-1185">Reference proteome</keyword>
<comment type="caution">
    <text evidence="2">The sequence shown here is derived from an EMBL/GenBank/DDBJ whole genome shotgun (WGS) entry which is preliminary data.</text>
</comment>
<dbReference type="Pfam" id="PF01593">
    <property type="entry name" value="Amino_oxidase"/>
    <property type="match status" value="1"/>
</dbReference>
<evidence type="ECO:0000313" key="2">
    <source>
        <dbReference type="EMBL" id="MFC4329106.1"/>
    </source>
</evidence>
<dbReference type="InterPro" id="IPR050464">
    <property type="entry name" value="Zeta_carotene_desat/Oxidored"/>
</dbReference>
<protein>
    <submittedName>
        <fullName evidence="2">NAD(P)/FAD-dependent oxidoreductase</fullName>
    </submittedName>
</protein>
<sequence length="429" mass="47945">MTQPTTPRVAIVGAGVSGISAAYHLRERAQITIYEREDRLGGHANTVEVEDDGRTLGIDTAFVVFNRPAYTNLCEFFDELGVEAVEHQGAFNFFDLDSGLEYGTAELALTEEEVAERYTEEFLTIWREARRFHTEGRKDFVRKKADIPLGEYLDRGGYSQAFRNSYVILLCSAVWSIPAELIWEMPASTAIAFFMGHDEGGLGGRQVDWRTVGGGSISYVRKALAAIGPEIRSGDPVTAIHQEDDGVTVTTARGSERYDYVVVGAHADEALALLDNANDHQREVLSKVRYNGSSVVLHTDPSVMPADRERWEAWNYGKVDVDGEARTYVAYYMNKLHGFTSEKDYFVTLDYPRDVDPETVIAEFPYTHPIIDIHVRDMQKSIYDVNVGSRVKLCGSYFHAKRHGVDQIGSHEAGYSSGMEAARQLISEL</sequence>
<feature type="domain" description="Amine oxidase" evidence="1">
    <location>
        <begin position="16"/>
        <end position="294"/>
    </location>
</feature>
<dbReference type="SUPFAM" id="SSF51905">
    <property type="entry name" value="FAD/NAD(P)-binding domain"/>
    <property type="match status" value="1"/>
</dbReference>
<dbReference type="PANTHER" id="PTHR42923">
    <property type="entry name" value="PROTOPORPHYRINOGEN OXIDASE"/>
    <property type="match status" value="1"/>
</dbReference>